<dbReference type="OrthoDB" id="8197715at2759"/>
<dbReference type="PANTHER" id="PTHR47315:SF3">
    <property type="entry name" value="FIBROUS SHEATH-INTERACTING PROTEIN 2-LIKE"/>
    <property type="match status" value="1"/>
</dbReference>
<evidence type="ECO:0000313" key="3">
    <source>
        <dbReference type="Proteomes" id="UP000094527"/>
    </source>
</evidence>
<proteinExistence type="predicted"/>
<protein>
    <submittedName>
        <fullName evidence="2">Fibrous sheath-interacting protein 2</fullName>
    </submittedName>
</protein>
<dbReference type="Proteomes" id="UP000094527">
    <property type="component" value="Unassembled WGS sequence"/>
</dbReference>
<name>A0A1D2MY74_ORCCI</name>
<gene>
    <name evidence="2" type="ORF">Ocin01_08790</name>
</gene>
<dbReference type="EMBL" id="LJIJ01000399">
    <property type="protein sequence ID" value="ODM97891.1"/>
    <property type="molecule type" value="Genomic_DNA"/>
</dbReference>
<evidence type="ECO:0000313" key="2">
    <source>
        <dbReference type="EMBL" id="ODM97891.1"/>
    </source>
</evidence>
<dbReference type="STRING" id="48709.A0A1D2MY74"/>
<dbReference type="AlphaFoldDB" id="A0A1D2MY74"/>
<feature type="compositionally biased region" description="Basic and acidic residues" evidence="1">
    <location>
        <begin position="739"/>
        <end position="761"/>
    </location>
</feature>
<comment type="caution">
    <text evidence="2">The sequence shown here is derived from an EMBL/GenBank/DDBJ whole genome shotgun (WGS) entry which is preliminary data.</text>
</comment>
<keyword evidence="3" id="KW-1185">Reference proteome</keyword>
<dbReference type="InterPro" id="IPR038891">
    <property type="entry name" value="FSIP2"/>
</dbReference>
<organism evidence="2 3">
    <name type="scientific">Orchesella cincta</name>
    <name type="common">Springtail</name>
    <name type="synonym">Podura cincta</name>
    <dbReference type="NCBI Taxonomy" id="48709"/>
    <lineage>
        <taxon>Eukaryota</taxon>
        <taxon>Metazoa</taxon>
        <taxon>Ecdysozoa</taxon>
        <taxon>Arthropoda</taxon>
        <taxon>Hexapoda</taxon>
        <taxon>Collembola</taxon>
        <taxon>Entomobryomorpha</taxon>
        <taxon>Entomobryoidea</taxon>
        <taxon>Orchesellidae</taxon>
        <taxon>Orchesellinae</taxon>
        <taxon>Orchesella</taxon>
    </lineage>
</organism>
<evidence type="ECO:0000256" key="1">
    <source>
        <dbReference type="SAM" id="MobiDB-lite"/>
    </source>
</evidence>
<sequence>MQVLLIMNDSSQAEKEESKPSIKCRHRVRRQCSTRSAYIDANKVYSHQPKLHNIASCIDETRGAANSVGDTFSQEFSEAPEDPLVDCNANQNITANYPKLKARRRLHRQKRNSNANDSSRTGEGKSSNVQDDFDRSGYDEEKERYARQKQYFGSELNFRSGEFKYWQDVEKVWRNEEGNPRLRFERILRHSKRQARYHSVVDQLCDIKFNSHNFVMKSDPNDDRGYSASEDEDLEYEQRGGNTAGNEADIEDNVVPPSTPTPDMLSMKLRMKPTIALPTTPCRLATSREEYKKNGTNLRNTSPGQRLSQRPRSAIETITDTIERPEGSVPPLALPHWHSMPMDKKIPSVPAPKGLLYYSPGKLSTNLHREPRVYSLTDPHNRERVVGSPYTALHDIHAKDYISRPQTRRLLHSQGLINSNDEIMYSLREFNRYRDYLRTLYADDVNSHVHFADELWKCERTQMRSIVKEICQTVGKGAALQKRLNNGRLYRRKVEDYQIARLLRKQKQTEARLIAVAKEKEQINTERVVRSIERNRLQRAKLQSLQRARKEATAQTFHQSAIKGIRSFERKNMDMQLVKQTQESFLMEWIDSKIDHSKARVERERCIQMSSKEGLKMKAAKRQRRVESYRMHLPDLMEKRKSEEDRKWNLAKKYFYIWLERTRKQVAALNKDPSHESAWIHGMVSNTLEETVEYLRFQTGKYEKLDDFIANIVHLKEAIARQIAIEEAEEEMEMLKQQQEQHKMLDEVETKDNPQPHGNEE</sequence>
<accession>A0A1D2MY74</accession>
<reference evidence="2 3" key="1">
    <citation type="journal article" date="2016" name="Genome Biol. Evol.">
        <title>Gene Family Evolution Reflects Adaptation to Soil Environmental Stressors in the Genome of the Collembolan Orchesella cincta.</title>
        <authorList>
            <person name="Faddeeva-Vakhrusheva A."/>
            <person name="Derks M.F."/>
            <person name="Anvar S.Y."/>
            <person name="Agamennone V."/>
            <person name="Suring W."/>
            <person name="Smit S."/>
            <person name="van Straalen N.M."/>
            <person name="Roelofs D."/>
        </authorList>
    </citation>
    <scope>NUCLEOTIDE SEQUENCE [LARGE SCALE GENOMIC DNA]</scope>
    <source>
        <tissue evidence="2">Mixed pool</tissue>
    </source>
</reference>
<feature type="compositionally biased region" description="Basic residues" evidence="1">
    <location>
        <begin position="100"/>
        <end position="111"/>
    </location>
</feature>
<feature type="region of interest" description="Disordered" evidence="1">
    <location>
        <begin position="216"/>
        <end position="257"/>
    </location>
</feature>
<feature type="region of interest" description="Disordered" evidence="1">
    <location>
        <begin position="96"/>
        <end position="140"/>
    </location>
</feature>
<feature type="compositionally biased region" description="Polar residues" evidence="1">
    <location>
        <begin position="112"/>
        <end position="130"/>
    </location>
</feature>
<dbReference type="PANTHER" id="PTHR47315">
    <property type="entry name" value="FIBROUS SHEATH INTERACTING PROTEIN 2"/>
    <property type="match status" value="1"/>
</dbReference>
<feature type="region of interest" description="Disordered" evidence="1">
    <location>
        <begin position="732"/>
        <end position="761"/>
    </location>
</feature>